<reference evidence="2" key="1">
    <citation type="submission" date="2021-02" db="EMBL/GenBank/DDBJ databases">
        <authorList>
            <person name="Nowell W R."/>
        </authorList>
    </citation>
    <scope>NUCLEOTIDE SEQUENCE</scope>
</reference>
<organism evidence="2 3">
    <name type="scientific">Rotaria sordida</name>
    <dbReference type="NCBI Taxonomy" id="392033"/>
    <lineage>
        <taxon>Eukaryota</taxon>
        <taxon>Metazoa</taxon>
        <taxon>Spiralia</taxon>
        <taxon>Gnathifera</taxon>
        <taxon>Rotifera</taxon>
        <taxon>Eurotatoria</taxon>
        <taxon>Bdelloidea</taxon>
        <taxon>Philodinida</taxon>
        <taxon>Philodinidae</taxon>
        <taxon>Rotaria</taxon>
    </lineage>
</organism>
<dbReference type="Proteomes" id="UP000663864">
    <property type="component" value="Unassembled WGS sequence"/>
</dbReference>
<dbReference type="AlphaFoldDB" id="A0A819TB92"/>
<name>A0A819TB92_9BILA</name>
<proteinExistence type="predicted"/>
<evidence type="ECO:0000313" key="2">
    <source>
        <dbReference type="EMBL" id="CAF4078860.1"/>
    </source>
</evidence>
<dbReference type="EMBL" id="CAJOBD010007131">
    <property type="protein sequence ID" value="CAF4078860.1"/>
    <property type="molecule type" value="Genomic_DNA"/>
</dbReference>
<sequence length="130" mass="14945">MIVTENYCISKSCRREVIHADKGNKQIIPIYQGKEYQPKDWFEIRVGSTTFVRFEDNKSDETVMKTLLNLIHATDKTKRNFDRKKLHETSTLIDQQQTIQSIVPHPILPVPLVSSPAKLISNPIIEILTA</sequence>
<protein>
    <submittedName>
        <fullName evidence="2">Uncharacterized protein</fullName>
    </submittedName>
</protein>
<dbReference type="EMBL" id="CAJNOT010000130">
    <property type="protein sequence ID" value="CAF0855133.1"/>
    <property type="molecule type" value="Genomic_DNA"/>
</dbReference>
<gene>
    <name evidence="2" type="ORF">JBS370_LOCUS30586</name>
    <name evidence="1" type="ORF">ZHD862_LOCUS5079</name>
</gene>
<comment type="caution">
    <text evidence="2">The sequence shown here is derived from an EMBL/GenBank/DDBJ whole genome shotgun (WGS) entry which is preliminary data.</text>
</comment>
<accession>A0A819TB92</accession>
<dbReference type="Proteomes" id="UP000663836">
    <property type="component" value="Unassembled WGS sequence"/>
</dbReference>
<evidence type="ECO:0000313" key="3">
    <source>
        <dbReference type="Proteomes" id="UP000663836"/>
    </source>
</evidence>
<evidence type="ECO:0000313" key="1">
    <source>
        <dbReference type="EMBL" id="CAF0855133.1"/>
    </source>
</evidence>